<proteinExistence type="predicted"/>
<organism evidence="2 3">
    <name type="scientific">Aspergillus sclerotiicarbonarius (strain CBS 121057 / IBT 28362)</name>
    <dbReference type="NCBI Taxonomy" id="1448318"/>
    <lineage>
        <taxon>Eukaryota</taxon>
        <taxon>Fungi</taxon>
        <taxon>Dikarya</taxon>
        <taxon>Ascomycota</taxon>
        <taxon>Pezizomycotina</taxon>
        <taxon>Eurotiomycetes</taxon>
        <taxon>Eurotiomycetidae</taxon>
        <taxon>Eurotiales</taxon>
        <taxon>Aspergillaceae</taxon>
        <taxon>Aspergillus</taxon>
        <taxon>Aspergillus subgen. Circumdati</taxon>
    </lineage>
</organism>
<evidence type="ECO:0000313" key="2">
    <source>
        <dbReference type="EMBL" id="PYI01373.1"/>
    </source>
</evidence>
<feature type="region of interest" description="Disordered" evidence="1">
    <location>
        <begin position="143"/>
        <end position="174"/>
    </location>
</feature>
<accession>A0A319F7F3</accession>
<reference evidence="2 3" key="1">
    <citation type="submission" date="2018-02" db="EMBL/GenBank/DDBJ databases">
        <title>The genomes of Aspergillus section Nigri reveals drivers in fungal speciation.</title>
        <authorList>
            <consortium name="DOE Joint Genome Institute"/>
            <person name="Vesth T.C."/>
            <person name="Nybo J."/>
            <person name="Theobald S."/>
            <person name="Brandl J."/>
            <person name="Frisvad J.C."/>
            <person name="Nielsen K.F."/>
            <person name="Lyhne E.K."/>
            <person name="Kogle M.E."/>
            <person name="Kuo A."/>
            <person name="Riley R."/>
            <person name="Clum A."/>
            <person name="Nolan M."/>
            <person name="Lipzen A."/>
            <person name="Salamov A."/>
            <person name="Henrissat B."/>
            <person name="Wiebenga A."/>
            <person name="De vries R.P."/>
            <person name="Grigoriev I.V."/>
            <person name="Mortensen U.H."/>
            <person name="Andersen M.R."/>
            <person name="Baker S.E."/>
        </authorList>
    </citation>
    <scope>NUCLEOTIDE SEQUENCE [LARGE SCALE GENOMIC DNA]</scope>
    <source>
        <strain evidence="2 3">CBS 121057</strain>
    </source>
</reference>
<evidence type="ECO:0000256" key="1">
    <source>
        <dbReference type="SAM" id="MobiDB-lite"/>
    </source>
</evidence>
<sequence length="264" mass="31405">MEYAPRKSETKGLGQKIDRSQDSRRLISTEYLDNSSSDLEVIRHHRRPRANTSTQRDTTPPRHDYGLVIGQRLLEKNDDEDEISERLRRLEKFEKKVRQEEAERRTEEQHKLQMFEEAELSAKREREVKAALREKKLEMLEKETAEKERREQIRKELGDEEARRRLEEHERTNQENKIRLAAVEEYKLAEERRVLEEERRKRQLEKEVRAAIEAELGYTLEQVKAILTRMATKKTPKHRRGRTRTLSTTDHGLPSGDEADMEAP</sequence>
<dbReference type="Proteomes" id="UP000248423">
    <property type="component" value="Unassembled WGS sequence"/>
</dbReference>
<feature type="region of interest" description="Disordered" evidence="1">
    <location>
        <begin position="1"/>
        <end position="65"/>
    </location>
</feature>
<dbReference type="AlphaFoldDB" id="A0A319F7F3"/>
<protein>
    <submittedName>
        <fullName evidence="2">Uncharacterized protein</fullName>
    </submittedName>
</protein>
<feature type="compositionally biased region" description="Basic residues" evidence="1">
    <location>
        <begin position="231"/>
        <end position="243"/>
    </location>
</feature>
<dbReference type="OrthoDB" id="4501984at2759"/>
<feature type="compositionally biased region" description="Basic and acidic residues" evidence="1">
    <location>
        <begin position="1"/>
        <end position="27"/>
    </location>
</feature>
<dbReference type="EMBL" id="KZ826417">
    <property type="protein sequence ID" value="PYI01373.1"/>
    <property type="molecule type" value="Genomic_DNA"/>
</dbReference>
<name>A0A319F7F3_ASPSB</name>
<keyword evidence="3" id="KW-1185">Reference proteome</keyword>
<gene>
    <name evidence="2" type="ORF">BO78DRAFT_433702</name>
</gene>
<feature type="region of interest" description="Disordered" evidence="1">
    <location>
        <begin position="231"/>
        <end position="264"/>
    </location>
</feature>
<dbReference type="VEuPathDB" id="FungiDB:BO78DRAFT_433702"/>
<evidence type="ECO:0000313" key="3">
    <source>
        <dbReference type="Proteomes" id="UP000248423"/>
    </source>
</evidence>
<dbReference type="STRING" id="1448318.A0A319F7F3"/>